<dbReference type="EMBL" id="AZLV01000188">
    <property type="protein sequence ID" value="ETJ06904.1"/>
    <property type="molecule type" value="Genomic_DNA"/>
</dbReference>
<accession>W1VS03</accession>
<gene>
    <name evidence="2" type="ORF">Q605_AUC00188G0001</name>
</gene>
<feature type="region of interest" description="Disordered" evidence="1">
    <location>
        <begin position="188"/>
        <end position="246"/>
    </location>
</feature>
<organism evidence="2 3">
    <name type="scientific">Actinomyces urogenitalis DORA_12</name>
    <dbReference type="NCBI Taxonomy" id="1403939"/>
    <lineage>
        <taxon>Bacteria</taxon>
        <taxon>Bacillati</taxon>
        <taxon>Actinomycetota</taxon>
        <taxon>Actinomycetes</taxon>
        <taxon>Actinomycetales</taxon>
        <taxon>Actinomycetaceae</taxon>
        <taxon>Actinomyces</taxon>
    </lineage>
</organism>
<evidence type="ECO:0000256" key="1">
    <source>
        <dbReference type="SAM" id="MobiDB-lite"/>
    </source>
</evidence>
<feature type="compositionally biased region" description="Polar residues" evidence="1">
    <location>
        <begin position="215"/>
        <end position="232"/>
    </location>
</feature>
<dbReference type="AlphaFoldDB" id="W1VS03"/>
<feature type="region of interest" description="Disordered" evidence="1">
    <location>
        <begin position="1"/>
        <end position="73"/>
    </location>
</feature>
<dbReference type="AntiFam" id="ANF00057">
    <property type="entry name" value="Translation of E. coli type CRISPR repeat"/>
</dbReference>
<protein>
    <submittedName>
        <fullName evidence="2">Uncharacterized protein</fullName>
    </submittedName>
</protein>
<sequence>MPAGSSPLTRGRPSRSASNREIRRLIPAHAGSTRSAKSSPAGRSAHPRSRGVDWGLPGGGRVVIGSSPLTRGRPACSRWVRRRSPAHPRSRGVDASMCWLHASRHGSSPLTRGRRVTQKGTRSWPRLIPAHAGSTRLSWCAATTRTAHPRSRGVDLHAGWADLEHPGSSPLTRGRRVDDEDACAGVRLIPAHAGSTRTNSAPASSEPAHPRSRGVDNTPSTGESREQGSSPLTRGRRASSFPVELW</sequence>
<evidence type="ECO:0000313" key="3">
    <source>
        <dbReference type="Proteomes" id="UP000018852"/>
    </source>
</evidence>
<proteinExistence type="predicted"/>
<dbReference type="AntiFam" id="ANF00006">
    <property type="entry name" value="Translation of CRISPR region"/>
</dbReference>
<name>W1VS03_9ACTO</name>
<dbReference type="Proteomes" id="UP000018852">
    <property type="component" value="Unassembled WGS sequence"/>
</dbReference>
<reference evidence="2 3" key="1">
    <citation type="submission" date="2013-12" db="EMBL/GenBank/DDBJ databases">
        <title>A Varibaculum cambriense genome reconstructed from a premature infant gut community with otherwise low bacterial novelty that shifts toward anaerobic metabolism during the third week of life.</title>
        <authorList>
            <person name="Brown C.T."/>
            <person name="Sharon I."/>
            <person name="Thomas B.C."/>
            <person name="Castelle C.J."/>
            <person name="Morowitz M.J."/>
            <person name="Banfield J.F."/>
        </authorList>
    </citation>
    <scope>NUCLEOTIDE SEQUENCE [LARGE SCALE GENOMIC DNA]</scope>
    <source>
        <strain evidence="3">DORA_12</strain>
    </source>
</reference>
<comment type="caution">
    <text evidence="2">The sequence shown here is derived from an EMBL/GenBank/DDBJ whole genome shotgun (WGS) entry which is preliminary data.</text>
</comment>
<evidence type="ECO:0000313" key="2">
    <source>
        <dbReference type="EMBL" id="ETJ06904.1"/>
    </source>
</evidence>